<dbReference type="Proteomes" id="UP001140949">
    <property type="component" value="Unassembled WGS sequence"/>
</dbReference>
<keyword evidence="2" id="KW-1185">Reference proteome</keyword>
<protein>
    <submittedName>
        <fullName evidence="1">Geraniol 8-hydroxylase</fullName>
    </submittedName>
</protein>
<evidence type="ECO:0000313" key="2">
    <source>
        <dbReference type="Proteomes" id="UP001140949"/>
    </source>
</evidence>
<sequence>MLNFYLRLCGVPRSLSTAQLSEVKFRCAPSYPCSPESHPLAVTSRRQAAAFRWPAAASAT</sequence>
<dbReference type="EMBL" id="JANAVB010040419">
    <property type="protein sequence ID" value="KAJ6798064.1"/>
    <property type="molecule type" value="Genomic_DNA"/>
</dbReference>
<reference evidence="1" key="2">
    <citation type="submission" date="2023-04" db="EMBL/GenBank/DDBJ databases">
        <authorList>
            <person name="Bruccoleri R.E."/>
            <person name="Oakeley E.J."/>
            <person name="Faust A.-M."/>
            <person name="Dessus-Babus S."/>
            <person name="Altorfer M."/>
            <person name="Burckhardt D."/>
            <person name="Oertli M."/>
            <person name="Naumann U."/>
            <person name="Petersen F."/>
            <person name="Wong J."/>
        </authorList>
    </citation>
    <scope>NUCLEOTIDE SEQUENCE</scope>
    <source>
        <strain evidence="1">GSM-AAB239-AS_SAM_17_03QT</strain>
        <tissue evidence="1">Leaf</tissue>
    </source>
</reference>
<reference evidence="1" key="1">
    <citation type="journal article" date="2023" name="GigaByte">
        <title>Genome assembly of the bearded iris, Iris pallida Lam.</title>
        <authorList>
            <person name="Bruccoleri R.E."/>
            <person name="Oakeley E.J."/>
            <person name="Faust A.M.E."/>
            <person name="Altorfer M."/>
            <person name="Dessus-Babus S."/>
            <person name="Burckhardt D."/>
            <person name="Oertli M."/>
            <person name="Naumann U."/>
            <person name="Petersen F."/>
            <person name="Wong J."/>
        </authorList>
    </citation>
    <scope>NUCLEOTIDE SEQUENCE</scope>
    <source>
        <strain evidence="1">GSM-AAB239-AS_SAM_17_03QT</strain>
    </source>
</reference>
<comment type="caution">
    <text evidence="1">The sequence shown here is derived from an EMBL/GenBank/DDBJ whole genome shotgun (WGS) entry which is preliminary data.</text>
</comment>
<gene>
    <name evidence="1" type="ORF">M6B38_212980</name>
</gene>
<name>A0AAX6E1X9_IRIPA</name>
<evidence type="ECO:0000313" key="1">
    <source>
        <dbReference type="EMBL" id="KAJ6798064.1"/>
    </source>
</evidence>
<proteinExistence type="predicted"/>
<organism evidence="1 2">
    <name type="scientific">Iris pallida</name>
    <name type="common">Sweet iris</name>
    <dbReference type="NCBI Taxonomy" id="29817"/>
    <lineage>
        <taxon>Eukaryota</taxon>
        <taxon>Viridiplantae</taxon>
        <taxon>Streptophyta</taxon>
        <taxon>Embryophyta</taxon>
        <taxon>Tracheophyta</taxon>
        <taxon>Spermatophyta</taxon>
        <taxon>Magnoliopsida</taxon>
        <taxon>Liliopsida</taxon>
        <taxon>Asparagales</taxon>
        <taxon>Iridaceae</taxon>
        <taxon>Iridoideae</taxon>
        <taxon>Irideae</taxon>
        <taxon>Iris</taxon>
    </lineage>
</organism>
<accession>A0AAX6E1X9</accession>
<dbReference type="AlphaFoldDB" id="A0AAX6E1X9"/>